<dbReference type="PANTHER" id="PTHR42862:SF1">
    <property type="entry name" value="DELTA-1-PYRROLINE-5-CARBOXYLATE DEHYDROGENASE 2, ISOFORM A-RELATED"/>
    <property type="match status" value="1"/>
</dbReference>
<evidence type="ECO:0000256" key="6">
    <source>
        <dbReference type="ARBA" id="ARBA00048142"/>
    </source>
</evidence>
<evidence type="ECO:0000256" key="4">
    <source>
        <dbReference type="ARBA" id="ARBA00023027"/>
    </source>
</evidence>
<dbReference type="AlphaFoldDB" id="R7U7Q4"/>
<evidence type="ECO:0000256" key="5">
    <source>
        <dbReference type="ARBA" id="ARBA00023062"/>
    </source>
</evidence>
<dbReference type="InterPro" id="IPR005931">
    <property type="entry name" value="P5CDH/ALDH4A1"/>
</dbReference>
<dbReference type="CDD" id="cd07123">
    <property type="entry name" value="ALDH_F4-17_P5CDH"/>
    <property type="match status" value="1"/>
</dbReference>
<dbReference type="GO" id="GO:0010133">
    <property type="term" value="P:L-proline catabolic process to L-glutamate"/>
    <property type="evidence" value="ECO:0007669"/>
    <property type="project" value="UniProtKB-UniRule"/>
</dbReference>
<dbReference type="PANTHER" id="PTHR42862">
    <property type="entry name" value="DELTA-1-PYRROLINE-5-CARBOXYLATE DEHYDROGENASE 1, ISOFORM A-RELATED"/>
    <property type="match status" value="1"/>
</dbReference>
<evidence type="ECO:0000256" key="9">
    <source>
        <dbReference type="RuleBase" id="RU366016"/>
    </source>
</evidence>
<protein>
    <recommendedName>
        <fullName evidence="9 10">Multifunctional fusion protein</fullName>
    </recommendedName>
    <domain>
        <recommendedName>
            <fullName evidence="10">Delta-1-pyrroline-5-carboxylate dehydrogenase</fullName>
            <shortName evidence="10">P5C dehydrogenase</shortName>
        </recommendedName>
        <alternativeName>
            <fullName evidence="9">L-glutamate gamma-semialdehyde dehydrogenase</fullName>
        </alternativeName>
    </domain>
    <domain>
        <recommendedName>
            <fullName evidence="9">L-glutamate gamma-semialdehyde dehydrogenase</fullName>
            <ecNumber evidence="9">1.2.1.88</ecNumber>
        </recommendedName>
    </domain>
</protein>
<dbReference type="InterPro" id="IPR029510">
    <property type="entry name" value="Ald_DH_CS_GLU"/>
</dbReference>
<reference evidence="14" key="1">
    <citation type="submission" date="2012-12" db="EMBL/GenBank/DDBJ databases">
        <authorList>
            <person name="Hellsten U."/>
            <person name="Grimwood J."/>
            <person name="Chapman J.A."/>
            <person name="Shapiro H."/>
            <person name="Aerts A."/>
            <person name="Otillar R.P."/>
            <person name="Terry A.Y."/>
            <person name="Boore J.L."/>
            <person name="Simakov O."/>
            <person name="Marletaz F."/>
            <person name="Cho S.-J."/>
            <person name="Edsinger-Gonzales E."/>
            <person name="Havlak P."/>
            <person name="Kuo D.-H."/>
            <person name="Larsson T."/>
            <person name="Lv J."/>
            <person name="Arendt D."/>
            <person name="Savage R."/>
            <person name="Osoegawa K."/>
            <person name="de Jong P."/>
            <person name="Lindberg D.R."/>
            <person name="Seaver E.C."/>
            <person name="Weisblat D.A."/>
            <person name="Putnam N.H."/>
            <person name="Grigoriev I.V."/>
            <person name="Rokhsar D.S."/>
        </authorList>
    </citation>
    <scope>NUCLEOTIDE SEQUENCE</scope>
    <source>
        <strain evidence="14">I ESC-2004</strain>
    </source>
</reference>
<feature type="domain" description="Aldehyde dehydrogenase" evidence="11">
    <location>
        <begin position="63"/>
        <end position="526"/>
    </location>
</feature>
<dbReference type="FunCoup" id="R7U7Q4">
    <property type="interactions" value="1471"/>
</dbReference>
<sequence length="544" mass="60272">MFSWFHSSPSYTATNEAVLGYEAGSPERKELEEKIKFYDSQVHDVPIVVGDEEIRNNDVRYQVRPFDHQNKLAKYYYADKGVLEKAIKVSQEAHSAWERVPLEEKSDIFLRAADLVSGKYRMDLLASTMLGQAKNIMQAEIDAACELADFYRFNVEFGLNAQKWQPISTQESNNRMILRGMEGFWAAIAPFNFTAISGHLAGAPAFMGNVVLWKSSDTAMLSSYICYKILREAGVPSGVINFVPADGPVFGNAVCGSPLLAGINFTGSAKTFHHLWQEVAKNITNYKSFPRLIGECGGKNFHFVHPTANLQSVVYGSLRSAFEYSGQKCSALSRMYVPESCWDTVREGLTEEHKNMKLGSPLEADSFLSAVIDGASFNRIKGYLEHAKSSPNVKIIAGGECDDSQGYYVQPTILQTTDPNEKLMQEEIFGPILTVYVYKDAEYKSVLKLIDQTSPYSLTGAIYADDPAVLKEASEALRFSAGNFYVNDKSTGSVVSQQPFGGARKSGTNDKAGGPHYLLKFTSPQSIKTTSVPASRWDYPYMSS</sequence>
<dbReference type="EC" id="1.2.1.88" evidence="9"/>
<dbReference type="InterPro" id="IPR016161">
    <property type="entry name" value="Ald_DH/histidinol_DH"/>
</dbReference>
<dbReference type="GO" id="GO:0003842">
    <property type="term" value="F:L-glutamate gamma-semialdehyde dehydrogenase activity"/>
    <property type="evidence" value="ECO:0007669"/>
    <property type="project" value="UniProtKB-UniRule"/>
</dbReference>
<evidence type="ECO:0000313" key="12">
    <source>
        <dbReference type="EMBL" id="ELU02181.1"/>
    </source>
</evidence>
<evidence type="ECO:0000256" key="2">
    <source>
        <dbReference type="ARBA" id="ARBA00009986"/>
    </source>
</evidence>
<evidence type="ECO:0000259" key="11">
    <source>
        <dbReference type="Pfam" id="PF00171"/>
    </source>
</evidence>
<organism evidence="12">
    <name type="scientific">Capitella teleta</name>
    <name type="common">Polychaete worm</name>
    <dbReference type="NCBI Taxonomy" id="283909"/>
    <lineage>
        <taxon>Eukaryota</taxon>
        <taxon>Metazoa</taxon>
        <taxon>Spiralia</taxon>
        <taxon>Lophotrochozoa</taxon>
        <taxon>Annelida</taxon>
        <taxon>Polychaeta</taxon>
        <taxon>Sedentaria</taxon>
        <taxon>Scolecida</taxon>
        <taxon>Capitellidae</taxon>
        <taxon>Capitella</taxon>
    </lineage>
</organism>
<evidence type="ECO:0000256" key="7">
    <source>
        <dbReference type="PROSITE-ProRule" id="PRU10007"/>
    </source>
</evidence>
<keyword evidence="14" id="KW-1185">Reference proteome</keyword>
<evidence type="ECO:0000256" key="3">
    <source>
        <dbReference type="ARBA" id="ARBA00023002"/>
    </source>
</evidence>
<reference evidence="13" key="3">
    <citation type="submission" date="2015-06" db="UniProtKB">
        <authorList>
            <consortium name="EnsemblMetazoa"/>
        </authorList>
    </citation>
    <scope>IDENTIFICATION</scope>
</reference>
<dbReference type="STRING" id="283909.R7U7Q4"/>
<dbReference type="Gene3D" id="3.40.309.10">
    <property type="entry name" value="Aldehyde Dehydrogenase, Chain A, domain 2"/>
    <property type="match status" value="1"/>
</dbReference>
<accession>R7U7Q4</accession>
<dbReference type="Proteomes" id="UP000014760">
    <property type="component" value="Unassembled WGS sequence"/>
</dbReference>
<dbReference type="UniPathway" id="UPA00261">
    <property type="reaction ID" value="UER00374"/>
</dbReference>
<dbReference type="InterPro" id="IPR016163">
    <property type="entry name" value="Ald_DH_C"/>
</dbReference>
<dbReference type="PROSITE" id="PS00687">
    <property type="entry name" value="ALDEHYDE_DEHYDR_GLU"/>
    <property type="match status" value="1"/>
</dbReference>
<dbReference type="OrthoDB" id="5322683at2759"/>
<dbReference type="GO" id="GO:0005759">
    <property type="term" value="C:mitochondrial matrix"/>
    <property type="evidence" value="ECO:0007669"/>
    <property type="project" value="TreeGrafter"/>
</dbReference>
<dbReference type="FunFam" id="3.40.309.10:FF:000005">
    <property type="entry name" value="1-pyrroline-5-carboxylate dehydrogenase 1"/>
    <property type="match status" value="1"/>
</dbReference>
<evidence type="ECO:0000256" key="1">
    <source>
        <dbReference type="ARBA" id="ARBA00004786"/>
    </source>
</evidence>
<keyword evidence="3 8" id="KW-0560">Oxidoreductase</keyword>
<dbReference type="InterPro" id="IPR016160">
    <property type="entry name" value="Ald_DH_CS_CYS"/>
</dbReference>
<dbReference type="Pfam" id="PF00171">
    <property type="entry name" value="Aldedh"/>
    <property type="match status" value="1"/>
</dbReference>
<dbReference type="EMBL" id="KB304272">
    <property type="protein sequence ID" value="ELU02181.1"/>
    <property type="molecule type" value="Genomic_DNA"/>
</dbReference>
<dbReference type="PROSITE" id="PS00070">
    <property type="entry name" value="ALDEHYDE_DEHYDR_CYS"/>
    <property type="match status" value="1"/>
</dbReference>
<name>R7U7Q4_CAPTE</name>
<keyword evidence="5 9" id="KW-0642">Proline metabolism</keyword>
<dbReference type="NCBIfam" id="TIGR01236">
    <property type="entry name" value="D1pyr5carbox1"/>
    <property type="match status" value="1"/>
</dbReference>
<dbReference type="HOGENOM" id="CLU_005391_4_1_1"/>
<dbReference type="InterPro" id="IPR015590">
    <property type="entry name" value="Aldehyde_DH_dom"/>
</dbReference>
<proteinExistence type="inferred from homology"/>
<dbReference type="InterPro" id="IPR050485">
    <property type="entry name" value="Proline_metab_enzyme"/>
</dbReference>
<gene>
    <name evidence="12" type="ORF">CAPTEDRAFT_218806</name>
</gene>
<comment type="catalytic activity">
    <reaction evidence="6 9">
        <text>L-glutamate 5-semialdehyde + NAD(+) + H2O = L-glutamate + NADH + 2 H(+)</text>
        <dbReference type="Rhea" id="RHEA:30235"/>
        <dbReference type="ChEBI" id="CHEBI:15377"/>
        <dbReference type="ChEBI" id="CHEBI:15378"/>
        <dbReference type="ChEBI" id="CHEBI:29985"/>
        <dbReference type="ChEBI" id="CHEBI:57540"/>
        <dbReference type="ChEBI" id="CHEBI:57945"/>
        <dbReference type="ChEBI" id="CHEBI:58066"/>
        <dbReference type="EC" id="1.2.1.88"/>
    </reaction>
</comment>
<comment type="pathway">
    <text evidence="1 9">Amino-acid degradation; L-proline degradation into L-glutamate; L-glutamate from L-proline: step 2/2.</text>
</comment>
<evidence type="ECO:0000313" key="14">
    <source>
        <dbReference type="Proteomes" id="UP000014760"/>
    </source>
</evidence>
<dbReference type="OMA" id="FAGIHFT"/>
<dbReference type="FunFam" id="3.40.605.10:FF:000006">
    <property type="entry name" value="1-pyrroline-5-carboxylate dehydrogenase"/>
    <property type="match status" value="1"/>
</dbReference>
<keyword evidence="4 9" id="KW-0520">NAD</keyword>
<evidence type="ECO:0000313" key="13">
    <source>
        <dbReference type="EnsemblMetazoa" id="CapteP218806"/>
    </source>
</evidence>
<evidence type="ECO:0000256" key="10">
    <source>
        <dbReference type="RuleBase" id="RU366030"/>
    </source>
</evidence>
<feature type="active site" evidence="7">
    <location>
        <position position="295"/>
    </location>
</feature>
<dbReference type="EnsemblMetazoa" id="CapteT218806">
    <property type="protein sequence ID" value="CapteP218806"/>
    <property type="gene ID" value="CapteG218806"/>
</dbReference>
<reference evidence="12 14" key="2">
    <citation type="journal article" date="2013" name="Nature">
        <title>Insights into bilaterian evolution from three spiralian genomes.</title>
        <authorList>
            <person name="Simakov O."/>
            <person name="Marletaz F."/>
            <person name="Cho S.J."/>
            <person name="Edsinger-Gonzales E."/>
            <person name="Havlak P."/>
            <person name="Hellsten U."/>
            <person name="Kuo D.H."/>
            <person name="Larsson T."/>
            <person name="Lv J."/>
            <person name="Arendt D."/>
            <person name="Savage R."/>
            <person name="Osoegawa K."/>
            <person name="de Jong P."/>
            <person name="Grimwood J."/>
            <person name="Chapman J.A."/>
            <person name="Shapiro H."/>
            <person name="Aerts A."/>
            <person name="Otillar R.P."/>
            <person name="Terry A.Y."/>
            <person name="Boore J.L."/>
            <person name="Grigoriev I.V."/>
            <person name="Lindberg D.R."/>
            <person name="Seaver E.C."/>
            <person name="Weisblat D.A."/>
            <person name="Putnam N.H."/>
            <person name="Rokhsar D.S."/>
        </authorList>
    </citation>
    <scope>NUCLEOTIDE SEQUENCE</scope>
    <source>
        <strain evidence="12 14">I ESC-2004</strain>
    </source>
</reference>
<dbReference type="EMBL" id="AMQN01008960">
    <property type="status" value="NOT_ANNOTATED_CDS"/>
    <property type="molecule type" value="Genomic_DNA"/>
</dbReference>
<evidence type="ECO:0000256" key="8">
    <source>
        <dbReference type="RuleBase" id="RU003345"/>
    </source>
</evidence>
<dbReference type="InterPro" id="IPR016162">
    <property type="entry name" value="Ald_DH_N"/>
</dbReference>
<dbReference type="Gene3D" id="3.40.605.10">
    <property type="entry name" value="Aldehyde Dehydrogenase, Chain A, domain 1"/>
    <property type="match status" value="1"/>
</dbReference>
<comment type="similarity">
    <text evidence="2 8">Belongs to the aldehyde dehydrogenase family.</text>
</comment>
<dbReference type="SUPFAM" id="SSF53720">
    <property type="entry name" value="ALDH-like"/>
    <property type="match status" value="1"/>
</dbReference>